<proteinExistence type="predicted"/>
<dbReference type="InterPro" id="IPR013830">
    <property type="entry name" value="SGNH_hydro"/>
</dbReference>
<evidence type="ECO:0000313" key="2">
    <source>
        <dbReference type="EMBL" id="MBF6358025.1"/>
    </source>
</evidence>
<keyword evidence="2" id="KW-0378">Hydrolase</keyword>
<dbReference type="GO" id="GO:0016787">
    <property type="term" value="F:hydrolase activity"/>
    <property type="evidence" value="ECO:0007669"/>
    <property type="project" value="UniProtKB-KW"/>
</dbReference>
<dbReference type="InterPro" id="IPR053140">
    <property type="entry name" value="GDSL_Rv0518-like"/>
</dbReference>
<dbReference type="CDD" id="cd01832">
    <property type="entry name" value="SGNH_hydrolase_like_1"/>
    <property type="match status" value="1"/>
</dbReference>
<dbReference type="RefSeq" id="WP_195004865.1">
    <property type="nucleotide sequence ID" value="NZ_JADLQN010000009.1"/>
</dbReference>
<dbReference type="EMBL" id="JADLQN010000009">
    <property type="protein sequence ID" value="MBF6358025.1"/>
    <property type="molecule type" value="Genomic_DNA"/>
</dbReference>
<sequence length="200" mass="21096">MTAALIALGDSFVEGRGDAAPGGGYRGWVPRLGGQLGLRPAAVRNLGEHGATTSAVLETQLPQAFSARASLYGVVVGVNDLVSDFHATRFERNLRTLFTTLRATGATVFTASYPDIPARLPVPPGMRALLRERFAFANTVLDTVTADTGTLRLDLAGDPEWERPEVWTADGLHPAPFGHHLFAVAAADLIAAHTATIVAA</sequence>
<feature type="domain" description="SGNH hydrolase-type esterase" evidence="1">
    <location>
        <begin position="7"/>
        <end position="180"/>
    </location>
</feature>
<gene>
    <name evidence="2" type="ORF">IU449_26370</name>
</gene>
<evidence type="ECO:0000313" key="3">
    <source>
        <dbReference type="Proteomes" id="UP000707731"/>
    </source>
</evidence>
<protein>
    <submittedName>
        <fullName evidence="2">SGNH/GDSL hydrolase family protein</fullName>
    </submittedName>
</protein>
<evidence type="ECO:0000259" key="1">
    <source>
        <dbReference type="Pfam" id="PF13472"/>
    </source>
</evidence>
<dbReference type="Gene3D" id="3.40.50.1110">
    <property type="entry name" value="SGNH hydrolase"/>
    <property type="match status" value="1"/>
</dbReference>
<organism evidence="2 3">
    <name type="scientific">Nocardia higoensis</name>
    <dbReference type="NCBI Taxonomy" id="228599"/>
    <lineage>
        <taxon>Bacteria</taxon>
        <taxon>Bacillati</taxon>
        <taxon>Actinomycetota</taxon>
        <taxon>Actinomycetes</taxon>
        <taxon>Mycobacteriales</taxon>
        <taxon>Nocardiaceae</taxon>
        <taxon>Nocardia</taxon>
    </lineage>
</organism>
<dbReference type="SUPFAM" id="SSF52266">
    <property type="entry name" value="SGNH hydrolase"/>
    <property type="match status" value="1"/>
</dbReference>
<dbReference type="PANTHER" id="PTHR43784">
    <property type="entry name" value="GDSL-LIKE LIPASE/ACYLHYDROLASE, PUTATIVE (AFU_ORTHOLOGUE AFUA_2G00820)-RELATED"/>
    <property type="match status" value="1"/>
</dbReference>
<dbReference type="PANTHER" id="PTHR43784:SF2">
    <property type="entry name" value="GDSL-LIKE LIPASE_ACYLHYDROLASE, PUTATIVE (AFU_ORTHOLOGUE AFUA_2G00820)-RELATED"/>
    <property type="match status" value="1"/>
</dbReference>
<dbReference type="InterPro" id="IPR036514">
    <property type="entry name" value="SGNH_hydro_sf"/>
</dbReference>
<comment type="caution">
    <text evidence="2">The sequence shown here is derived from an EMBL/GenBank/DDBJ whole genome shotgun (WGS) entry which is preliminary data.</text>
</comment>
<reference evidence="2 3" key="1">
    <citation type="submission" date="2020-10" db="EMBL/GenBank/DDBJ databases">
        <title>Identification of Nocardia species via Next-generation sequencing and recognition of intraspecies genetic diversity.</title>
        <authorList>
            <person name="Li P."/>
            <person name="Li P."/>
            <person name="Lu B."/>
        </authorList>
    </citation>
    <scope>NUCLEOTIDE SEQUENCE [LARGE SCALE GENOMIC DNA]</scope>
    <source>
        <strain evidence="2 3">BJ06-0143</strain>
    </source>
</reference>
<dbReference type="Pfam" id="PF13472">
    <property type="entry name" value="Lipase_GDSL_2"/>
    <property type="match status" value="1"/>
</dbReference>
<name>A0ABS0DIR2_9NOCA</name>
<keyword evidence="3" id="KW-1185">Reference proteome</keyword>
<accession>A0ABS0DIR2</accession>
<dbReference type="Proteomes" id="UP000707731">
    <property type="component" value="Unassembled WGS sequence"/>
</dbReference>